<feature type="transmembrane region" description="Helical" evidence="2">
    <location>
        <begin position="21"/>
        <end position="38"/>
    </location>
</feature>
<accession>A0ABV0NTT8</accession>
<evidence type="ECO:0000256" key="2">
    <source>
        <dbReference type="SAM" id="Phobius"/>
    </source>
</evidence>
<keyword evidence="4" id="KW-1185">Reference proteome</keyword>
<feature type="coiled-coil region" evidence="1">
    <location>
        <begin position="198"/>
        <end position="294"/>
    </location>
</feature>
<name>A0ABV0NTT8_9TELE</name>
<evidence type="ECO:0000313" key="4">
    <source>
        <dbReference type="Proteomes" id="UP001476798"/>
    </source>
</evidence>
<reference evidence="3 4" key="1">
    <citation type="submission" date="2021-06" db="EMBL/GenBank/DDBJ databases">
        <authorList>
            <person name="Palmer J.M."/>
        </authorList>
    </citation>
    <scope>NUCLEOTIDE SEQUENCE [LARGE SCALE GENOMIC DNA]</scope>
    <source>
        <strain evidence="3 4">GA_2019</strain>
        <tissue evidence="3">Muscle</tissue>
    </source>
</reference>
<keyword evidence="2" id="KW-0812">Transmembrane</keyword>
<evidence type="ECO:0000256" key="1">
    <source>
        <dbReference type="SAM" id="Coils"/>
    </source>
</evidence>
<keyword evidence="1" id="KW-0175">Coiled coil</keyword>
<keyword evidence="2" id="KW-1133">Transmembrane helix</keyword>
<dbReference type="EMBL" id="JAHRIO010050266">
    <property type="protein sequence ID" value="MEQ2174269.1"/>
    <property type="molecule type" value="Genomic_DNA"/>
</dbReference>
<keyword evidence="2" id="KW-0472">Membrane</keyword>
<dbReference type="Proteomes" id="UP001476798">
    <property type="component" value="Unassembled WGS sequence"/>
</dbReference>
<protein>
    <submittedName>
        <fullName evidence="3">Uncharacterized protein</fullName>
    </submittedName>
</protein>
<sequence>MREGHGVCHILTQHLGDTTKVLLILCVCHISSIFYNIWETGRPNGGIRAYVFIFSPTLNCFQTFEELLRANDVDYYMGQCFREQLAQSSALAQRVLTKISGPPFSAPISSLSVSSGPDVWGYEVISDPRPRALSVAGVCPELDMLYNQMHEQNRGEGSQRAFQFPRTRPCLVFHPALITSMTSQATTSYPLIVAQGGVNLIEEHLQEVRCLRQRLEESIRTNEQLRQQLEQKLASTGRDGDTNEEVVQLQEAVFAARTRLKQAELEAEQWKEELRRLQAHTQEQGQQIHALRQERQANQDKTNRLVSLPALFLSLLLWYLVEVAGFPVELGELLGEVRSLRAQLQSSVQENSALKQLELHKQLEQKLGVGSPRAPSLSALTASPQRETFYRRQLLHDPLDPHSELEGEAPDGSFANRNGRHAIGHVDDFSALQQQVLEGRSLIQRMETTLQACLGPPLLEGKQKEGSELVCFRY</sequence>
<gene>
    <name evidence="3" type="ORF">GOODEAATRI_006162</name>
</gene>
<dbReference type="InterPro" id="IPR052593">
    <property type="entry name" value="MT-associated_AKAP9-binding"/>
</dbReference>
<evidence type="ECO:0000313" key="3">
    <source>
        <dbReference type="EMBL" id="MEQ2174269.1"/>
    </source>
</evidence>
<organism evidence="3 4">
    <name type="scientific">Goodea atripinnis</name>
    <dbReference type="NCBI Taxonomy" id="208336"/>
    <lineage>
        <taxon>Eukaryota</taxon>
        <taxon>Metazoa</taxon>
        <taxon>Chordata</taxon>
        <taxon>Craniata</taxon>
        <taxon>Vertebrata</taxon>
        <taxon>Euteleostomi</taxon>
        <taxon>Actinopterygii</taxon>
        <taxon>Neopterygii</taxon>
        <taxon>Teleostei</taxon>
        <taxon>Neoteleostei</taxon>
        <taxon>Acanthomorphata</taxon>
        <taxon>Ovalentaria</taxon>
        <taxon>Atherinomorphae</taxon>
        <taxon>Cyprinodontiformes</taxon>
        <taxon>Goodeidae</taxon>
        <taxon>Goodea</taxon>
    </lineage>
</organism>
<dbReference type="PANTHER" id="PTHR46501:SF2">
    <property type="entry name" value="MYOMEGALIN"/>
    <property type="match status" value="1"/>
</dbReference>
<dbReference type="PANTHER" id="PTHR46501">
    <property type="entry name" value="MYOMEGALIN"/>
    <property type="match status" value="1"/>
</dbReference>
<comment type="caution">
    <text evidence="3">The sequence shown here is derived from an EMBL/GenBank/DDBJ whole genome shotgun (WGS) entry which is preliminary data.</text>
</comment>
<proteinExistence type="predicted"/>